<organism evidence="1 2">
    <name type="scientific">Azotobacter beijerinckii</name>
    <dbReference type="NCBI Taxonomy" id="170623"/>
    <lineage>
        <taxon>Bacteria</taxon>
        <taxon>Pseudomonadati</taxon>
        <taxon>Pseudomonadota</taxon>
        <taxon>Gammaproteobacteria</taxon>
        <taxon>Pseudomonadales</taxon>
        <taxon>Pseudomonadaceae</taxon>
        <taxon>Azotobacter</taxon>
    </lineage>
</organism>
<dbReference type="InterPro" id="IPR011990">
    <property type="entry name" value="TPR-like_helical_dom_sf"/>
</dbReference>
<protein>
    <recommendedName>
        <fullName evidence="3">Tetratricopeptide repeat-containing protein</fullName>
    </recommendedName>
</protein>
<dbReference type="RefSeq" id="WP_090901188.1">
    <property type="nucleotide sequence ID" value="NZ_FNYO01000043.1"/>
</dbReference>
<proteinExistence type="predicted"/>
<dbReference type="SUPFAM" id="SSF48452">
    <property type="entry name" value="TPR-like"/>
    <property type="match status" value="1"/>
</dbReference>
<sequence>MLNSLTKWIRHLFGSKPQEPEQDDAATFAFSEEPSSTGKKVTAFAEEGITVVPYDENLLERARIQWQFGDWESLARLERSALQHHPDRAKLALLAASGHFQQGNISVAKQFIQLAQDWGCSKRLLGQVLIAGVHNSLGRTAASMGDKERAMSHFGNAVSLVTPGSDLRLVTRARTLEQYSQLGQPPIELLQHDPKLSEATSPQKETIS</sequence>
<accession>A0A1H6WBJ1</accession>
<dbReference type="AlphaFoldDB" id="A0A1H6WBJ1"/>
<evidence type="ECO:0000313" key="1">
    <source>
        <dbReference type="EMBL" id="SEJ14401.1"/>
    </source>
</evidence>
<dbReference type="STRING" id="170623.SAMN04244579_03275"/>
<evidence type="ECO:0000313" key="2">
    <source>
        <dbReference type="Proteomes" id="UP000199005"/>
    </source>
</evidence>
<dbReference type="EMBL" id="FNYO01000043">
    <property type="protein sequence ID" value="SEJ14401.1"/>
    <property type="molecule type" value="Genomic_DNA"/>
</dbReference>
<gene>
    <name evidence="1" type="ORF">SAMN04244579_03275</name>
</gene>
<evidence type="ECO:0008006" key="3">
    <source>
        <dbReference type="Google" id="ProtNLM"/>
    </source>
</evidence>
<reference evidence="1 2" key="1">
    <citation type="submission" date="2016-10" db="EMBL/GenBank/DDBJ databases">
        <authorList>
            <person name="de Groot N.N."/>
        </authorList>
    </citation>
    <scope>NUCLEOTIDE SEQUENCE [LARGE SCALE GENOMIC DNA]</scope>
    <source>
        <strain evidence="1 2">DSM 1041</strain>
    </source>
</reference>
<dbReference type="Proteomes" id="UP000199005">
    <property type="component" value="Unassembled WGS sequence"/>
</dbReference>
<dbReference type="Gene3D" id="1.25.40.10">
    <property type="entry name" value="Tetratricopeptide repeat domain"/>
    <property type="match status" value="1"/>
</dbReference>
<name>A0A1H6WBJ1_9GAMM</name>